<dbReference type="SUPFAM" id="SSF47336">
    <property type="entry name" value="ACP-like"/>
    <property type="match status" value="1"/>
</dbReference>
<keyword evidence="2" id="KW-0597">Phosphoprotein</keyword>
<sequence length="1445" mass="158625">MGENIPPASQRTLALPRAAGEGSPLSYFQTRLWFHQERNPDDTSYNLPMLLLITGPLNTTALEQSVNTVLARHEVLRTTYREAAGADGEPLQFVAPPDHIPLDAVPVADRAEMLHHLDRFVEYRFNLRQGPILIAKLLRLPNDHHHHQQQPLRHLLLLNVHHIAADGWSMQSILRGEIQRAYAALSQGQQPPLPPLALQYRDYAREQRAEDLTPHLNYWRKTLRGYEDSLELPTSRSRTAAHGQGRTGSRSGTFTHQYPKEFSQQLARLAREHGCTMFMCLLAGLGVVLSRHGDKRDLCVGTTTSNRSEVELEPLIGFFVNILPLRLNIDEEENATVADLLRAVRSQVLGAFEHPAPFERILQDAVHGVRREGGNPLVPVVMRHQNFPESELGAMLPDGTRFDSYPGREPEDEDVRALLAREHVPARCEIEMSYSGGGEGLEVEVVYAADLYDRALIDRLLAHHERVLEGMFGNGSGRVADLPLLRDAEMAEMLERSERAAPVMELPPMSFLERFDAQAARAPEAVACWDSQGTWTFADLARQSRGVAHALAAKGTKPGDLVAVCLSRGGELLAALLGIWRAGAAYVPIDPAYPPAYSRMIIEDAEPSTIVCAAEHKIPLGLQYDVRCLLMSDCGSPVEEDQPSHPRNPDALAYVMYTSGSTGKPKGVRVPHRQLDTWLANLERMAPFSADDVVGQKTTAVFAAGVKEIFAGLVNGCAQVVISDTTVRDIPRFVDALIAHRVTRLNMLPAHLSAVIDHMRSTGKRLPSLRFCATAGEPLPASVVLAFREVFPAARLFNNYGCTELNDVCYYDTTDFDAAKADFVPIGKPIANTRVYVLDRRGRLVPDGVPGELHAASTTLPEGYHNLEALTAEKFLPNPFGTPGMQPSNRIFNTGDVVRFLPDGNLDYIGRWDLQVKVRGYRIDVRQVERVMSEVAAVRECAVVGKGDRLVVFYTTTPENRETVAEVRAFLAARLPTYMVPDAFVLVDSMPRLPNGKLNRRALVQAELDTPAKESEDTADITTDEHTSNAPAGSQPPPRGSLQQTSGSHEPPRTPTERALADIWAAVVGNGLPASSIGRQSHFFEIGGHSLSAMRVLARVKDAFRVELGLSALFDAPRLEEFARIVEEGVKERVRENGKEKGQKVEEKKQEKEKMVQERERPKVKEKAPAMLNNHGEDHPPTAPAPDVQLTPTSTLLQNKVILITGGSRGIGASASLALASHGATVAINYRDSQSQAQALKSAILASGGVAEIYRADVTSRAEVNSMIDAVVARFGRIDVLVANAHIHFRHESFLDYDLADLERKVSDELRALFYPCQGVVRDMVRRGAPGSIIAVSSTLSRTSVGEGFMAQRTAKAMVDAFVRSLAAELGTQGIRANTVAPGLTDTEAAMPMPEQRKTTIASLCPMRRNAVPEDVAGAIVFFASDMSRFMTGTYAPVDGGYTMI</sequence>
<dbReference type="Gene3D" id="3.30.559.10">
    <property type="entry name" value="Chloramphenicol acetyltransferase-like domain"/>
    <property type="match status" value="1"/>
</dbReference>
<protein>
    <recommendedName>
        <fullName evidence="5">Carrier domain-containing protein</fullName>
    </recommendedName>
</protein>
<evidence type="ECO:0000313" key="7">
    <source>
        <dbReference type="Proteomes" id="UP001583172"/>
    </source>
</evidence>
<feature type="region of interest" description="Disordered" evidence="4">
    <location>
        <begin position="1008"/>
        <end position="1055"/>
    </location>
</feature>
<keyword evidence="3" id="KW-0436">Ligase</keyword>
<organism evidence="6 7">
    <name type="scientific">Humicola insolens</name>
    <name type="common">Soft-rot fungus</name>
    <dbReference type="NCBI Taxonomy" id="85995"/>
    <lineage>
        <taxon>Eukaryota</taxon>
        <taxon>Fungi</taxon>
        <taxon>Dikarya</taxon>
        <taxon>Ascomycota</taxon>
        <taxon>Pezizomycotina</taxon>
        <taxon>Sordariomycetes</taxon>
        <taxon>Sordariomycetidae</taxon>
        <taxon>Sordariales</taxon>
        <taxon>Chaetomiaceae</taxon>
        <taxon>Mycothermus</taxon>
    </lineage>
</organism>
<evidence type="ECO:0000256" key="2">
    <source>
        <dbReference type="ARBA" id="ARBA00022553"/>
    </source>
</evidence>
<feature type="domain" description="Carrier" evidence="5">
    <location>
        <begin position="1051"/>
        <end position="1130"/>
    </location>
</feature>
<dbReference type="Gene3D" id="1.10.1200.10">
    <property type="entry name" value="ACP-like"/>
    <property type="match status" value="1"/>
</dbReference>
<dbReference type="Gene3D" id="3.30.559.30">
    <property type="entry name" value="Nonribosomal peptide synthetase, condensation domain"/>
    <property type="match status" value="1"/>
</dbReference>
<dbReference type="SMART" id="SM00823">
    <property type="entry name" value="PKS_PP"/>
    <property type="match status" value="1"/>
</dbReference>
<dbReference type="Pfam" id="PF13561">
    <property type="entry name" value="adh_short_C2"/>
    <property type="match status" value="1"/>
</dbReference>
<keyword evidence="1" id="KW-0596">Phosphopantetheine</keyword>
<dbReference type="InterPro" id="IPR025110">
    <property type="entry name" value="AMP-bd_C"/>
</dbReference>
<comment type="caution">
    <text evidence="6">The sequence shown here is derived from an EMBL/GenBank/DDBJ whole genome shotgun (WGS) entry which is preliminary data.</text>
</comment>
<dbReference type="InterPro" id="IPR010071">
    <property type="entry name" value="AA_adenyl_dom"/>
</dbReference>
<dbReference type="Pfam" id="PF00550">
    <property type="entry name" value="PP-binding"/>
    <property type="match status" value="1"/>
</dbReference>
<dbReference type="PROSITE" id="PS50075">
    <property type="entry name" value="CARRIER"/>
    <property type="match status" value="1"/>
</dbReference>
<dbReference type="InterPro" id="IPR000873">
    <property type="entry name" value="AMP-dep_synth/lig_dom"/>
</dbReference>
<dbReference type="Gene3D" id="3.40.50.720">
    <property type="entry name" value="NAD(P)-binding Rossmann-like Domain"/>
    <property type="match status" value="1"/>
</dbReference>
<dbReference type="InterPro" id="IPR045851">
    <property type="entry name" value="AMP-bd_C_sf"/>
</dbReference>
<feature type="region of interest" description="Disordered" evidence="4">
    <location>
        <begin position="230"/>
        <end position="255"/>
    </location>
</feature>
<dbReference type="SUPFAM" id="SSF52777">
    <property type="entry name" value="CoA-dependent acyltransferases"/>
    <property type="match status" value="2"/>
</dbReference>
<dbReference type="InterPro" id="IPR002347">
    <property type="entry name" value="SDR_fam"/>
</dbReference>
<dbReference type="InterPro" id="IPR036291">
    <property type="entry name" value="NAD(P)-bd_dom_sf"/>
</dbReference>
<dbReference type="InterPro" id="IPR020845">
    <property type="entry name" value="AMP-binding_CS"/>
</dbReference>
<evidence type="ECO:0000256" key="3">
    <source>
        <dbReference type="ARBA" id="ARBA00022598"/>
    </source>
</evidence>
<dbReference type="InterPro" id="IPR042099">
    <property type="entry name" value="ANL_N_sf"/>
</dbReference>
<dbReference type="SUPFAM" id="SSF56801">
    <property type="entry name" value="Acetyl-CoA synthetase-like"/>
    <property type="match status" value="1"/>
</dbReference>
<dbReference type="CDD" id="cd19531">
    <property type="entry name" value="LCL_NRPS-like"/>
    <property type="match status" value="1"/>
</dbReference>
<dbReference type="InterPro" id="IPR001242">
    <property type="entry name" value="Condensation_dom"/>
</dbReference>
<dbReference type="InterPro" id="IPR006162">
    <property type="entry name" value="Ppantetheine_attach_site"/>
</dbReference>
<evidence type="ECO:0000256" key="4">
    <source>
        <dbReference type="SAM" id="MobiDB-lite"/>
    </source>
</evidence>
<evidence type="ECO:0000256" key="1">
    <source>
        <dbReference type="ARBA" id="ARBA00022450"/>
    </source>
</evidence>
<feature type="region of interest" description="Disordered" evidence="4">
    <location>
        <begin position="1133"/>
        <end position="1166"/>
    </location>
</feature>
<dbReference type="NCBIfam" id="TIGR01733">
    <property type="entry name" value="AA-adenyl-dom"/>
    <property type="match status" value="1"/>
</dbReference>
<dbReference type="PROSITE" id="PS00455">
    <property type="entry name" value="AMP_BINDING"/>
    <property type="match status" value="1"/>
</dbReference>
<dbReference type="Pfam" id="PF00501">
    <property type="entry name" value="AMP-binding"/>
    <property type="match status" value="1"/>
</dbReference>
<accession>A0ABR3VKW9</accession>
<dbReference type="CDD" id="cd05930">
    <property type="entry name" value="A_NRPS"/>
    <property type="match status" value="1"/>
</dbReference>
<dbReference type="PRINTS" id="PR00081">
    <property type="entry name" value="GDHRDH"/>
</dbReference>
<dbReference type="PANTHER" id="PTHR45527:SF1">
    <property type="entry name" value="FATTY ACID SYNTHASE"/>
    <property type="match status" value="1"/>
</dbReference>
<proteinExistence type="predicted"/>
<reference evidence="6 7" key="1">
    <citation type="journal article" date="2024" name="Commun. Biol.">
        <title>Comparative genomic analysis of thermophilic fungi reveals convergent evolutionary adaptations and gene losses.</title>
        <authorList>
            <person name="Steindorff A.S."/>
            <person name="Aguilar-Pontes M.V."/>
            <person name="Robinson A.J."/>
            <person name="Andreopoulos B."/>
            <person name="LaButti K."/>
            <person name="Kuo A."/>
            <person name="Mondo S."/>
            <person name="Riley R."/>
            <person name="Otillar R."/>
            <person name="Haridas S."/>
            <person name="Lipzen A."/>
            <person name="Grimwood J."/>
            <person name="Schmutz J."/>
            <person name="Clum A."/>
            <person name="Reid I.D."/>
            <person name="Moisan M.C."/>
            <person name="Butler G."/>
            <person name="Nguyen T.T.M."/>
            <person name="Dewar K."/>
            <person name="Conant G."/>
            <person name="Drula E."/>
            <person name="Henrissat B."/>
            <person name="Hansel C."/>
            <person name="Singer S."/>
            <person name="Hutchinson M.I."/>
            <person name="de Vries R.P."/>
            <person name="Natvig D.O."/>
            <person name="Powell A.J."/>
            <person name="Tsang A."/>
            <person name="Grigoriev I.V."/>
        </authorList>
    </citation>
    <scope>NUCLEOTIDE SEQUENCE [LARGE SCALE GENOMIC DNA]</scope>
    <source>
        <strain evidence="6 7">CBS 620.91</strain>
    </source>
</reference>
<gene>
    <name evidence="6" type="ORF">VTJ49DRAFT_5186</name>
</gene>
<keyword evidence="7" id="KW-1185">Reference proteome</keyword>
<dbReference type="InterPro" id="IPR023213">
    <property type="entry name" value="CAT-like_dom_sf"/>
</dbReference>
<evidence type="ECO:0000259" key="5">
    <source>
        <dbReference type="PROSITE" id="PS50075"/>
    </source>
</evidence>
<dbReference type="SUPFAM" id="SSF51735">
    <property type="entry name" value="NAD(P)-binding Rossmann-fold domains"/>
    <property type="match status" value="1"/>
</dbReference>
<dbReference type="InterPro" id="IPR020806">
    <property type="entry name" value="PKS_PP-bd"/>
</dbReference>
<dbReference type="Gene3D" id="3.30.300.30">
    <property type="match status" value="1"/>
</dbReference>
<dbReference type="Pfam" id="PF13193">
    <property type="entry name" value="AMP-binding_C"/>
    <property type="match status" value="1"/>
</dbReference>
<dbReference type="PANTHER" id="PTHR45527">
    <property type="entry name" value="NONRIBOSOMAL PEPTIDE SYNTHETASE"/>
    <property type="match status" value="1"/>
</dbReference>
<dbReference type="Gene3D" id="3.40.50.12780">
    <property type="entry name" value="N-terminal domain of ligase-like"/>
    <property type="match status" value="1"/>
</dbReference>
<dbReference type="InterPro" id="IPR009081">
    <property type="entry name" value="PP-bd_ACP"/>
</dbReference>
<dbReference type="EMBL" id="JAZGSY010000042">
    <property type="protein sequence ID" value="KAL1842449.1"/>
    <property type="molecule type" value="Genomic_DNA"/>
</dbReference>
<dbReference type="InterPro" id="IPR036736">
    <property type="entry name" value="ACP-like_sf"/>
</dbReference>
<name>A0ABR3VKW9_HUMIN</name>
<dbReference type="Proteomes" id="UP001583172">
    <property type="component" value="Unassembled WGS sequence"/>
</dbReference>
<dbReference type="Pfam" id="PF00668">
    <property type="entry name" value="Condensation"/>
    <property type="match status" value="1"/>
</dbReference>
<dbReference type="PROSITE" id="PS00012">
    <property type="entry name" value="PHOSPHOPANTETHEINE"/>
    <property type="match status" value="1"/>
</dbReference>
<dbReference type="CDD" id="cd05359">
    <property type="entry name" value="ChcA_like_SDR_c"/>
    <property type="match status" value="1"/>
</dbReference>
<evidence type="ECO:0000313" key="6">
    <source>
        <dbReference type="EMBL" id="KAL1842449.1"/>
    </source>
</evidence>